<dbReference type="EMBL" id="JAMQAW010000032">
    <property type="protein sequence ID" value="MCM2391702.1"/>
    <property type="molecule type" value="Genomic_DNA"/>
</dbReference>
<accession>A0ABT0USX3</accession>
<protein>
    <submittedName>
        <fullName evidence="2">Uncharacterized protein</fullName>
    </submittedName>
</protein>
<organism evidence="2 3">
    <name type="scientific">Streptomyces albipurpureus</name>
    <dbReference type="NCBI Taxonomy" id="2897419"/>
    <lineage>
        <taxon>Bacteria</taxon>
        <taxon>Bacillati</taxon>
        <taxon>Actinomycetota</taxon>
        <taxon>Actinomycetes</taxon>
        <taxon>Kitasatosporales</taxon>
        <taxon>Streptomycetaceae</taxon>
        <taxon>Streptomyces</taxon>
    </lineage>
</organism>
<reference evidence="2" key="1">
    <citation type="submission" date="2022-06" db="EMBL/GenBank/DDBJ databases">
        <title>Genome public.</title>
        <authorList>
            <person name="Sun Q."/>
        </authorList>
    </citation>
    <scope>NUCLEOTIDE SEQUENCE</scope>
    <source>
        <strain evidence="2">CWNU-1</strain>
    </source>
</reference>
<feature type="compositionally biased region" description="Gly residues" evidence="1">
    <location>
        <begin position="207"/>
        <end position="216"/>
    </location>
</feature>
<name>A0ABT0USX3_9ACTN</name>
<gene>
    <name evidence="2" type="ORF">NBG84_26030</name>
</gene>
<proteinExistence type="predicted"/>
<dbReference type="Proteomes" id="UP001431429">
    <property type="component" value="Unassembled WGS sequence"/>
</dbReference>
<evidence type="ECO:0000313" key="2">
    <source>
        <dbReference type="EMBL" id="MCM2391702.1"/>
    </source>
</evidence>
<dbReference type="RefSeq" id="WP_250922029.1">
    <property type="nucleotide sequence ID" value="NZ_JAMQAW010000032.1"/>
</dbReference>
<evidence type="ECO:0000313" key="3">
    <source>
        <dbReference type="Proteomes" id="UP001431429"/>
    </source>
</evidence>
<comment type="caution">
    <text evidence="2">The sequence shown here is derived from an EMBL/GenBank/DDBJ whole genome shotgun (WGS) entry which is preliminary data.</text>
</comment>
<evidence type="ECO:0000256" key="1">
    <source>
        <dbReference type="SAM" id="MobiDB-lite"/>
    </source>
</evidence>
<sequence length="482" mass="53552">MASLTASYLETLYRESEADDAHPIDLDFDAVTGRALRDVDPEEVYRRPFKEVWNALSKGESLDVATTRGAHRLDTITATDLQLARTHTVREVAADQDGVTYTVRELFGEYDCALCMIASTQRYHKRDLQPIHPGCNCIVKTVSADYDPGQIIDEAKLERIHELVQEATGQSDRGGRAIDYRQIIIARKHGEIGPVLTFQDHSFIGPGAIGPTGNGGDEPPSTTPAQPNPPEDGPGPLGSSIFDGGANDHDETPPTVRTRQALDHAIAAIARVHGMDRELPRIPLYTETRPDYGGVYRRVGDESVLLRINPAPYAHPELTAVHELGHFLDHQGIGEPGVMSTGLDNDEVAPDSIFAEWWDAVQRTDTHRTLRMMKKWSPKMRWAKIEQPNGTIEDFYVSREYVSYLARPREVFGRAYAQWIATRSYDPVLMEQLHELSDPGMGAKLITGFTAGYPGQWPAEEFAEIADALDELFEQLGLLGKL</sequence>
<keyword evidence="3" id="KW-1185">Reference proteome</keyword>
<feature type="region of interest" description="Disordered" evidence="1">
    <location>
        <begin position="203"/>
        <end position="255"/>
    </location>
</feature>